<evidence type="ECO:0000259" key="6">
    <source>
        <dbReference type="PROSITE" id="PS50249"/>
    </source>
</evidence>
<comment type="caution">
    <text evidence="7">The sequence shown here is derived from an EMBL/GenBank/DDBJ whole genome shotgun (WGS) entry which is preliminary data.</text>
</comment>
<proteinExistence type="predicted"/>
<dbReference type="GO" id="GO:0008235">
    <property type="term" value="F:metalloexopeptidase activity"/>
    <property type="evidence" value="ECO:0007669"/>
    <property type="project" value="TreeGrafter"/>
</dbReference>
<dbReference type="EMBL" id="RHHR01000047">
    <property type="protein sequence ID" value="RNB68060.1"/>
    <property type="molecule type" value="Genomic_DNA"/>
</dbReference>
<dbReference type="PANTHER" id="PTHR34858">
    <property type="entry name" value="CYSO-CYSTEINE PEPTIDASE"/>
    <property type="match status" value="1"/>
</dbReference>
<keyword evidence="3" id="KW-0378">Hydrolase</keyword>
<dbReference type="InterPro" id="IPR037518">
    <property type="entry name" value="MPN"/>
</dbReference>
<evidence type="ECO:0000256" key="2">
    <source>
        <dbReference type="ARBA" id="ARBA00022723"/>
    </source>
</evidence>
<feature type="domain" description="MPN" evidence="6">
    <location>
        <begin position="1"/>
        <end position="120"/>
    </location>
</feature>
<gene>
    <name evidence="7" type="ORF">EDM52_21485</name>
</gene>
<sequence>MYLHCQAERPYEACGLLSGRNGRAETIWRMANIDKSPVSFSMDLEQLQSVFHAIRARGERLVAVYHSHPTAPPVPSSEDIAFFSYPEAAYIIVSLTRKHPAFACYQIRERIVTPQKVSFY</sequence>
<reference evidence="7 8" key="1">
    <citation type="submission" date="2018-10" db="EMBL/GenBank/DDBJ databases">
        <title>Phylogenomics of Brevibacillus.</title>
        <authorList>
            <person name="Dunlap C."/>
        </authorList>
    </citation>
    <scope>NUCLEOTIDE SEQUENCE [LARGE SCALE GENOMIC DNA]</scope>
    <source>
        <strain evidence="7 8">JCM 12215</strain>
    </source>
</reference>
<evidence type="ECO:0000256" key="1">
    <source>
        <dbReference type="ARBA" id="ARBA00022670"/>
    </source>
</evidence>
<protein>
    <submittedName>
        <fullName evidence="7">M67 family peptidase</fullName>
    </submittedName>
</protein>
<evidence type="ECO:0000256" key="5">
    <source>
        <dbReference type="ARBA" id="ARBA00023049"/>
    </source>
</evidence>
<dbReference type="PANTHER" id="PTHR34858:SF1">
    <property type="entry name" value="CYSO-CYSTEINE PEPTIDASE"/>
    <property type="match status" value="1"/>
</dbReference>
<dbReference type="Proteomes" id="UP000282028">
    <property type="component" value="Unassembled WGS sequence"/>
</dbReference>
<keyword evidence="4" id="KW-0862">Zinc</keyword>
<dbReference type="SUPFAM" id="SSF102712">
    <property type="entry name" value="JAB1/MPN domain"/>
    <property type="match status" value="1"/>
</dbReference>
<evidence type="ECO:0000313" key="7">
    <source>
        <dbReference type="EMBL" id="RNB68060.1"/>
    </source>
</evidence>
<dbReference type="GO" id="GO:0008270">
    <property type="term" value="F:zinc ion binding"/>
    <property type="evidence" value="ECO:0007669"/>
    <property type="project" value="TreeGrafter"/>
</dbReference>
<keyword evidence="1" id="KW-0645">Protease</keyword>
<dbReference type="Pfam" id="PF14464">
    <property type="entry name" value="Prok-JAB"/>
    <property type="match status" value="1"/>
</dbReference>
<dbReference type="GO" id="GO:0006508">
    <property type="term" value="P:proteolysis"/>
    <property type="evidence" value="ECO:0007669"/>
    <property type="project" value="UniProtKB-KW"/>
</dbReference>
<keyword evidence="2" id="KW-0479">Metal-binding</keyword>
<evidence type="ECO:0000256" key="4">
    <source>
        <dbReference type="ARBA" id="ARBA00022833"/>
    </source>
</evidence>
<dbReference type="Gene3D" id="3.40.140.10">
    <property type="entry name" value="Cytidine Deaminase, domain 2"/>
    <property type="match status" value="1"/>
</dbReference>
<keyword evidence="8" id="KW-1185">Reference proteome</keyword>
<evidence type="ECO:0000313" key="8">
    <source>
        <dbReference type="Proteomes" id="UP000282028"/>
    </source>
</evidence>
<keyword evidence="5" id="KW-0482">Metalloprotease</keyword>
<dbReference type="InterPro" id="IPR051929">
    <property type="entry name" value="VirAsm_ModProt"/>
</dbReference>
<evidence type="ECO:0000256" key="3">
    <source>
        <dbReference type="ARBA" id="ARBA00022801"/>
    </source>
</evidence>
<dbReference type="OrthoDB" id="9802958at2"/>
<dbReference type="AlphaFoldDB" id="A0A3M8BXB0"/>
<name>A0A3M8BXB0_9BACL</name>
<accession>A0A3M8BXB0</accession>
<dbReference type="InterPro" id="IPR028090">
    <property type="entry name" value="JAB_dom_prok"/>
</dbReference>
<dbReference type="PROSITE" id="PS50249">
    <property type="entry name" value="MPN"/>
    <property type="match status" value="1"/>
</dbReference>
<dbReference type="CDD" id="cd08070">
    <property type="entry name" value="MPN_like"/>
    <property type="match status" value="1"/>
</dbReference>
<organism evidence="7 8">
    <name type="scientific">Brevibacillus invocatus</name>
    <dbReference type="NCBI Taxonomy" id="173959"/>
    <lineage>
        <taxon>Bacteria</taxon>
        <taxon>Bacillati</taxon>
        <taxon>Bacillota</taxon>
        <taxon>Bacilli</taxon>
        <taxon>Bacillales</taxon>
        <taxon>Paenibacillaceae</taxon>
        <taxon>Brevibacillus</taxon>
    </lineage>
</organism>